<comment type="caution">
    <text evidence="8">The sequence shown here is derived from an EMBL/GenBank/DDBJ whole genome shotgun (WGS) entry which is preliminary data.</text>
</comment>
<keyword evidence="5" id="KW-0472">Membrane</keyword>
<dbReference type="Gene3D" id="3.40.50.2300">
    <property type="match status" value="1"/>
</dbReference>
<keyword evidence="4" id="KW-0732">Signal</keyword>
<sequence>MLDLHWTTLCLTHKALISCSTNLSRGAQLFKKFKKIAAATAAAGLLGLALSACSTAEKAITEADCGTEGAFCIGLVTDIGKVDDKSFNQSAWEGAQQAATENNGFAKYVETQDPKDYADNIALFADAGYNAIVTVGFLMAEATTIAAEKYPDVKFIGVDQFNGGSSANYSGLIFPEDKAGFIVGYLGGYLTKTGKTAAIAGGPDSIPPVRKFIEGFVAGVEYASQEQGKSYPKASSVYYTGANAFNDPAWGASTAQ</sequence>
<name>A0A094S300_9ZZZZ</name>
<evidence type="ECO:0000259" key="7">
    <source>
        <dbReference type="Pfam" id="PF02608"/>
    </source>
</evidence>
<reference evidence="8" key="1">
    <citation type="submission" date="2014-06" db="EMBL/GenBank/DDBJ databases">
        <title>Key roles for freshwater Actinobacteria revealed by deep metagenomic sequencing.</title>
        <authorList>
            <person name="Ghai R."/>
            <person name="Mizuno C.M."/>
            <person name="Picazo A."/>
            <person name="Camacho A."/>
            <person name="Rodriguez-Valera F."/>
        </authorList>
    </citation>
    <scope>NUCLEOTIDE SEQUENCE</scope>
</reference>
<dbReference type="EMBL" id="JNSL01000223">
    <property type="protein sequence ID" value="KGA12098.1"/>
    <property type="molecule type" value="Genomic_DNA"/>
</dbReference>
<dbReference type="Pfam" id="PF02608">
    <property type="entry name" value="Bmp"/>
    <property type="match status" value="1"/>
</dbReference>
<dbReference type="InterPro" id="IPR028082">
    <property type="entry name" value="Peripla_BP_I"/>
</dbReference>
<evidence type="ECO:0000256" key="1">
    <source>
        <dbReference type="ARBA" id="ARBA00004193"/>
    </source>
</evidence>
<evidence type="ECO:0000256" key="6">
    <source>
        <dbReference type="ARBA" id="ARBA00023288"/>
    </source>
</evidence>
<protein>
    <recommendedName>
        <fullName evidence="7">ABC transporter substrate-binding protein PnrA-like domain-containing protein</fullName>
    </recommendedName>
</protein>
<evidence type="ECO:0000256" key="3">
    <source>
        <dbReference type="ARBA" id="ARBA00022475"/>
    </source>
</evidence>
<evidence type="ECO:0000256" key="4">
    <source>
        <dbReference type="ARBA" id="ARBA00022729"/>
    </source>
</evidence>
<dbReference type="PANTHER" id="PTHR34296">
    <property type="entry name" value="TRANSCRIPTIONAL ACTIVATOR PROTEIN MED"/>
    <property type="match status" value="1"/>
</dbReference>
<dbReference type="PANTHER" id="PTHR34296:SF2">
    <property type="entry name" value="ABC TRANSPORTER GUANOSINE-BINDING PROTEIN NUPN"/>
    <property type="match status" value="1"/>
</dbReference>
<comment type="subcellular location">
    <subcellularLocation>
        <location evidence="1">Cell membrane</location>
        <topology evidence="1">Lipid-anchor</topology>
    </subcellularLocation>
</comment>
<dbReference type="SUPFAM" id="SSF53822">
    <property type="entry name" value="Periplasmic binding protein-like I"/>
    <property type="match status" value="1"/>
</dbReference>
<accession>A0A094S300</accession>
<comment type="similarity">
    <text evidence="2">Belongs to the BMP lipoprotein family.</text>
</comment>
<evidence type="ECO:0000256" key="2">
    <source>
        <dbReference type="ARBA" id="ARBA00008610"/>
    </source>
</evidence>
<feature type="non-terminal residue" evidence="8">
    <location>
        <position position="256"/>
    </location>
</feature>
<proteinExistence type="inferred from homology"/>
<organism evidence="8">
    <name type="scientific">freshwater metagenome</name>
    <dbReference type="NCBI Taxonomy" id="449393"/>
    <lineage>
        <taxon>unclassified sequences</taxon>
        <taxon>metagenomes</taxon>
        <taxon>ecological metagenomes</taxon>
    </lineage>
</organism>
<gene>
    <name evidence="8" type="ORF">GM51_21870</name>
</gene>
<dbReference type="InterPro" id="IPR003760">
    <property type="entry name" value="PnrA-like"/>
</dbReference>
<dbReference type="InterPro" id="IPR050957">
    <property type="entry name" value="BMP_lipoprotein"/>
</dbReference>
<keyword evidence="6" id="KW-0449">Lipoprotein</keyword>
<keyword evidence="3" id="KW-1003">Cell membrane</keyword>
<dbReference type="CDD" id="cd06354">
    <property type="entry name" value="PBP1_PrnA-like"/>
    <property type="match status" value="1"/>
</dbReference>
<evidence type="ECO:0000313" key="8">
    <source>
        <dbReference type="EMBL" id="KGA12098.1"/>
    </source>
</evidence>
<feature type="domain" description="ABC transporter substrate-binding protein PnrA-like" evidence="7">
    <location>
        <begin position="76"/>
        <end position="256"/>
    </location>
</feature>
<evidence type="ECO:0000256" key="5">
    <source>
        <dbReference type="ARBA" id="ARBA00023136"/>
    </source>
</evidence>
<dbReference type="AlphaFoldDB" id="A0A094S300"/>
<dbReference type="GO" id="GO:0005886">
    <property type="term" value="C:plasma membrane"/>
    <property type="evidence" value="ECO:0007669"/>
    <property type="project" value="UniProtKB-SubCell"/>
</dbReference>